<name>A0A9W9ZI41_9CNID</name>
<dbReference type="OrthoDB" id="5978478at2759"/>
<evidence type="ECO:0000313" key="2">
    <source>
        <dbReference type="EMBL" id="KAJ7382132.1"/>
    </source>
</evidence>
<keyword evidence="3" id="KW-1185">Reference proteome</keyword>
<dbReference type="EMBL" id="MU825937">
    <property type="protein sequence ID" value="KAJ7382131.1"/>
    <property type="molecule type" value="Genomic_DNA"/>
</dbReference>
<proteinExistence type="predicted"/>
<evidence type="ECO:0000313" key="3">
    <source>
        <dbReference type="Proteomes" id="UP001163046"/>
    </source>
</evidence>
<dbReference type="Pfam" id="PF13385">
    <property type="entry name" value="Laminin_G_3"/>
    <property type="match status" value="1"/>
</dbReference>
<evidence type="ECO:0000313" key="1">
    <source>
        <dbReference type="EMBL" id="KAJ7382131.1"/>
    </source>
</evidence>
<dbReference type="SUPFAM" id="SSF49899">
    <property type="entry name" value="Concanavalin A-like lectins/glucanases"/>
    <property type="match status" value="1"/>
</dbReference>
<protein>
    <recommendedName>
        <fullName evidence="4">LamG domain-containing protein</fullName>
    </recommendedName>
</protein>
<gene>
    <name evidence="1" type="ORF">OS493_036838</name>
    <name evidence="2" type="ORF">OS493_036840</name>
</gene>
<evidence type="ECO:0008006" key="4">
    <source>
        <dbReference type="Google" id="ProtNLM"/>
    </source>
</evidence>
<dbReference type="Proteomes" id="UP001163046">
    <property type="component" value="Unassembled WGS sequence"/>
</dbReference>
<dbReference type="EMBL" id="MU825937">
    <property type="protein sequence ID" value="KAJ7382132.1"/>
    <property type="molecule type" value="Genomic_DNA"/>
</dbReference>
<dbReference type="AlphaFoldDB" id="A0A9W9ZI41"/>
<dbReference type="Gene3D" id="2.60.120.200">
    <property type="match status" value="1"/>
</dbReference>
<reference evidence="2" key="1">
    <citation type="submission" date="2023-01" db="EMBL/GenBank/DDBJ databases">
        <title>Genome assembly of the deep-sea coral Lophelia pertusa.</title>
        <authorList>
            <person name="Herrera S."/>
            <person name="Cordes E."/>
        </authorList>
    </citation>
    <scope>NUCLEOTIDE SEQUENCE</scope>
    <source>
        <strain evidence="2">USNM1676648</strain>
        <tissue evidence="2">Polyp</tissue>
    </source>
</reference>
<sequence>MTIQFNRGSHFHWMLNGKDNILNLHGAAKFVEKNGRTVLYLDGTQGTYAETPDIKFQQTDLTIAVWIKLVSPLSSRQEIYSDWSSPFQFRFGIKADQVADGRLCFHARRDVYTVSAIVNVCTESSDIVDTDVWRHVAITWRPADRTVRLYINGNKKLDHVVSDNPVLDFKNTGHTVYDIGLKRDNGVTTHAYFCDLMIFTHELSENELNNDLFLNHGLRSFI</sequence>
<organism evidence="2 3">
    <name type="scientific">Desmophyllum pertusum</name>
    <dbReference type="NCBI Taxonomy" id="174260"/>
    <lineage>
        <taxon>Eukaryota</taxon>
        <taxon>Metazoa</taxon>
        <taxon>Cnidaria</taxon>
        <taxon>Anthozoa</taxon>
        <taxon>Hexacorallia</taxon>
        <taxon>Scleractinia</taxon>
        <taxon>Caryophylliina</taxon>
        <taxon>Caryophylliidae</taxon>
        <taxon>Desmophyllum</taxon>
    </lineage>
</organism>
<accession>A0A9W9ZI41</accession>
<dbReference type="InterPro" id="IPR013320">
    <property type="entry name" value="ConA-like_dom_sf"/>
</dbReference>
<comment type="caution">
    <text evidence="2">The sequence shown here is derived from an EMBL/GenBank/DDBJ whole genome shotgun (WGS) entry which is preliminary data.</text>
</comment>